<keyword evidence="6 8" id="KW-1133">Transmembrane helix</keyword>
<evidence type="ECO:0000256" key="5">
    <source>
        <dbReference type="ARBA" id="ARBA00022692"/>
    </source>
</evidence>
<comment type="subcellular location">
    <subcellularLocation>
        <location evidence="1">Cell membrane</location>
        <topology evidence="1">Multi-pass membrane protein</topology>
    </subcellularLocation>
</comment>
<evidence type="ECO:0000313" key="10">
    <source>
        <dbReference type="Proteomes" id="UP001170481"/>
    </source>
</evidence>
<comment type="caution">
    <text evidence="9">The sequence shown here is derived from an EMBL/GenBank/DDBJ whole genome shotgun (WGS) entry which is preliminary data.</text>
</comment>
<dbReference type="PANTHER" id="PTHR30047:SF7">
    <property type="entry name" value="HIGH-AFFINITY CHOLINE TRANSPORT PROTEIN"/>
    <property type="match status" value="1"/>
</dbReference>
<evidence type="ECO:0000256" key="7">
    <source>
        <dbReference type="ARBA" id="ARBA00023136"/>
    </source>
</evidence>
<proteinExistence type="inferred from homology"/>
<dbReference type="EMBL" id="JAUORK010000001">
    <property type="protein sequence ID" value="MDO6670728.1"/>
    <property type="molecule type" value="Genomic_DNA"/>
</dbReference>
<evidence type="ECO:0000256" key="1">
    <source>
        <dbReference type="ARBA" id="ARBA00004651"/>
    </source>
</evidence>
<reference evidence="9" key="1">
    <citation type="submission" date="2023-07" db="EMBL/GenBank/DDBJ databases">
        <title>Genome content predicts the carbon catabolic preferences of heterotrophic bacteria.</title>
        <authorList>
            <person name="Gralka M."/>
        </authorList>
    </citation>
    <scope>NUCLEOTIDE SEQUENCE</scope>
    <source>
        <strain evidence="9">C2R13</strain>
    </source>
</reference>
<evidence type="ECO:0000256" key="3">
    <source>
        <dbReference type="ARBA" id="ARBA00022448"/>
    </source>
</evidence>
<feature type="transmembrane region" description="Helical" evidence="8">
    <location>
        <begin position="28"/>
        <end position="47"/>
    </location>
</feature>
<evidence type="ECO:0000256" key="6">
    <source>
        <dbReference type="ARBA" id="ARBA00022989"/>
    </source>
</evidence>
<dbReference type="GO" id="GO:0022857">
    <property type="term" value="F:transmembrane transporter activity"/>
    <property type="evidence" value="ECO:0007669"/>
    <property type="project" value="InterPro"/>
</dbReference>
<dbReference type="InterPro" id="IPR018093">
    <property type="entry name" value="BCCT_CS"/>
</dbReference>
<sequence>MRNTPAAGGGEDASAEPRTGLFAKVNPPVFFGANAIILLLVIFTAVFSDTAMSVFESVQHWITNTVSWFYILCVAIVLISVVYVGFSRHGEIRLGPDHSLPDYSNVTWFAMLFSAGMGIGLMFFGVAEPVMHFLNPPTGTPEQVETAREAMKLTFFHWGLHAWSIYAIVALILAYFSYRHDLPLTLRSALYPLIGKRIYGPIGHAVDIFAIVGTVCGVATTLGYGVAQVNAGLSHLTGMPNNDWTQVAIIVVITGLATISVVTGLDKGIRILSEINLGLAVVLLLFVLLLGPTAFLLKAFVQNSGFYMADIVGKTFELYAYEPNDWIGGWTLLYWGWWMSWSPFVGMFIARVSRGRTIREFVIGVLFVPAGFTLLWMTIFGNTAISMILEQNVTALVDTVNDNYSLALFTFLEQLPLSSITSVIALVMVVVFFVTSADSGSMVVDMLASGGREDTPTWQRIYWAFAVGLLAIVLMLAGGLGALQTATIATALPFGMILLAAIFGLLRQLNLESVKRRSLSVNTAAATPMGEKGNWRKRAQHLMSFPTRAMVRGFLRGTVAEGMQELAEELRSQGLEVDVTISRDRVYFNARHGEEDDFIYGVRIRSHLRPDLNLDQEDEGDEEDYCRAEVFLKEGGQSYDLMGYSKDQVINDLLEQYERHMHYLHQLRLSQSVGQ</sequence>
<feature type="transmembrane region" description="Helical" evidence="8">
    <location>
        <begin position="198"/>
        <end position="224"/>
    </location>
</feature>
<feature type="transmembrane region" description="Helical" evidence="8">
    <location>
        <begin position="461"/>
        <end position="480"/>
    </location>
</feature>
<keyword evidence="3" id="KW-0813">Transport</keyword>
<dbReference type="PROSITE" id="PS01303">
    <property type="entry name" value="BCCT"/>
    <property type="match status" value="1"/>
</dbReference>
<feature type="transmembrane region" description="Helical" evidence="8">
    <location>
        <begin position="67"/>
        <end position="86"/>
    </location>
</feature>
<dbReference type="GO" id="GO:0005886">
    <property type="term" value="C:plasma membrane"/>
    <property type="evidence" value="ECO:0007669"/>
    <property type="project" value="UniProtKB-SubCell"/>
</dbReference>
<protein>
    <submittedName>
        <fullName evidence="9">Choline BCCT transporter BetT</fullName>
    </submittedName>
</protein>
<feature type="transmembrane region" description="Helical" evidence="8">
    <location>
        <begin position="106"/>
        <end position="127"/>
    </location>
</feature>
<feature type="transmembrane region" description="Helical" evidence="8">
    <location>
        <begin position="486"/>
        <end position="506"/>
    </location>
</feature>
<dbReference type="InterPro" id="IPR000060">
    <property type="entry name" value="BCCT_transptr"/>
</dbReference>
<dbReference type="Proteomes" id="UP001170481">
    <property type="component" value="Unassembled WGS sequence"/>
</dbReference>
<dbReference type="RefSeq" id="WP_303567992.1">
    <property type="nucleotide sequence ID" value="NZ_JAUORK010000001.1"/>
</dbReference>
<feature type="transmembrane region" description="Helical" evidence="8">
    <location>
        <begin position="420"/>
        <end position="440"/>
    </location>
</feature>
<evidence type="ECO:0000256" key="2">
    <source>
        <dbReference type="ARBA" id="ARBA00005658"/>
    </source>
</evidence>
<feature type="transmembrane region" description="Helical" evidence="8">
    <location>
        <begin position="244"/>
        <end position="265"/>
    </location>
</feature>
<feature type="transmembrane region" description="Helical" evidence="8">
    <location>
        <begin position="361"/>
        <end position="379"/>
    </location>
</feature>
<feature type="transmembrane region" description="Helical" evidence="8">
    <location>
        <begin position="155"/>
        <end position="178"/>
    </location>
</feature>
<evidence type="ECO:0000256" key="4">
    <source>
        <dbReference type="ARBA" id="ARBA00022475"/>
    </source>
</evidence>
<feature type="transmembrane region" description="Helical" evidence="8">
    <location>
        <begin position="327"/>
        <end position="349"/>
    </location>
</feature>
<dbReference type="PANTHER" id="PTHR30047">
    <property type="entry name" value="HIGH-AFFINITY CHOLINE TRANSPORT PROTEIN-RELATED"/>
    <property type="match status" value="1"/>
</dbReference>
<organism evidence="9 10">
    <name type="scientific">Cobetia amphilecti</name>
    <dbReference type="NCBI Taxonomy" id="1055104"/>
    <lineage>
        <taxon>Bacteria</taxon>
        <taxon>Pseudomonadati</taxon>
        <taxon>Pseudomonadota</taxon>
        <taxon>Gammaproteobacteria</taxon>
        <taxon>Oceanospirillales</taxon>
        <taxon>Halomonadaceae</taxon>
        <taxon>Cobetia</taxon>
    </lineage>
</organism>
<feature type="transmembrane region" description="Helical" evidence="8">
    <location>
        <begin position="277"/>
        <end position="297"/>
    </location>
</feature>
<keyword evidence="4" id="KW-1003">Cell membrane</keyword>
<accession>A0AAP4TYQ1</accession>
<keyword evidence="7 8" id="KW-0472">Membrane</keyword>
<evidence type="ECO:0000256" key="8">
    <source>
        <dbReference type="SAM" id="Phobius"/>
    </source>
</evidence>
<dbReference type="Pfam" id="PF02028">
    <property type="entry name" value="BCCT"/>
    <property type="match status" value="1"/>
</dbReference>
<dbReference type="AlphaFoldDB" id="A0AAP4TYQ1"/>
<dbReference type="NCBIfam" id="NF007399">
    <property type="entry name" value="PRK09928.1"/>
    <property type="match status" value="1"/>
</dbReference>
<keyword evidence="5 8" id="KW-0812">Transmembrane</keyword>
<dbReference type="NCBIfam" id="TIGR00842">
    <property type="entry name" value="bcct"/>
    <property type="match status" value="1"/>
</dbReference>
<name>A0AAP4TYQ1_9GAMM</name>
<evidence type="ECO:0000313" key="9">
    <source>
        <dbReference type="EMBL" id="MDO6670728.1"/>
    </source>
</evidence>
<comment type="similarity">
    <text evidence="2">Belongs to the BCCT transporter (TC 2.A.15) family.</text>
</comment>
<gene>
    <name evidence="9" type="primary">betT</name>
    <name evidence="9" type="ORF">Q4535_01220</name>
</gene>